<dbReference type="Pfam" id="PF01361">
    <property type="entry name" value="Tautomerase"/>
    <property type="match status" value="1"/>
</dbReference>
<evidence type="ECO:0000256" key="2">
    <source>
        <dbReference type="ARBA" id="ARBA00023235"/>
    </source>
</evidence>
<proteinExistence type="inferred from homology"/>
<dbReference type="InterPro" id="IPR004370">
    <property type="entry name" value="4-OT-like_dom"/>
</dbReference>
<dbReference type="SUPFAM" id="SSF55331">
    <property type="entry name" value="Tautomerase/MIF"/>
    <property type="match status" value="1"/>
</dbReference>
<comment type="similarity">
    <text evidence="1">Belongs to the 4-oxalocrotonate tautomerase family.</text>
</comment>
<dbReference type="Gene3D" id="3.30.429.10">
    <property type="entry name" value="Macrophage Migration Inhibitory Factor"/>
    <property type="match status" value="1"/>
</dbReference>
<dbReference type="PANTHER" id="PTHR35530">
    <property type="entry name" value="TAUTOMERASE-RELATED"/>
    <property type="match status" value="1"/>
</dbReference>
<accession>A0A2W5QR73</accession>
<gene>
    <name evidence="4" type="ORF">DI549_14855</name>
</gene>
<evidence type="ECO:0000313" key="5">
    <source>
        <dbReference type="Proteomes" id="UP000248887"/>
    </source>
</evidence>
<dbReference type="EMBL" id="QFQD01000050">
    <property type="protein sequence ID" value="PZQ81201.1"/>
    <property type="molecule type" value="Genomic_DNA"/>
</dbReference>
<feature type="domain" description="4-oxalocrotonate tautomerase-like" evidence="3">
    <location>
        <begin position="2"/>
        <end position="59"/>
    </location>
</feature>
<evidence type="ECO:0000256" key="1">
    <source>
        <dbReference type="ARBA" id="ARBA00006723"/>
    </source>
</evidence>
<organism evidence="4 5">
    <name type="scientific">Ancylobacter novellus</name>
    <name type="common">Thiobacillus novellus</name>
    <dbReference type="NCBI Taxonomy" id="921"/>
    <lineage>
        <taxon>Bacteria</taxon>
        <taxon>Pseudomonadati</taxon>
        <taxon>Pseudomonadota</taxon>
        <taxon>Alphaproteobacteria</taxon>
        <taxon>Hyphomicrobiales</taxon>
        <taxon>Xanthobacteraceae</taxon>
        <taxon>Ancylobacter</taxon>
    </lineage>
</organism>
<evidence type="ECO:0000259" key="3">
    <source>
        <dbReference type="Pfam" id="PF01361"/>
    </source>
</evidence>
<evidence type="ECO:0000313" key="4">
    <source>
        <dbReference type="EMBL" id="PZQ81201.1"/>
    </source>
</evidence>
<name>A0A2W5QR73_ANCNO</name>
<dbReference type="AlphaFoldDB" id="A0A2W5QR73"/>
<keyword evidence="2" id="KW-0413">Isomerase</keyword>
<dbReference type="PANTHER" id="PTHR35530:SF2">
    <property type="entry name" value="BSL4019 PROTEIN"/>
    <property type="match status" value="1"/>
</dbReference>
<protein>
    <submittedName>
        <fullName evidence="4">4-oxalocrotonate tautomerase</fullName>
    </submittedName>
</protein>
<reference evidence="4 5" key="1">
    <citation type="submission" date="2017-08" db="EMBL/GenBank/DDBJ databases">
        <title>Infants hospitalized years apart are colonized by the same room-sourced microbial strains.</title>
        <authorList>
            <person name="Brooks B."/>
            <person name="Olm M.R."/>
            <person name="Firek B.A."/>
            <person name="Baker R."/>
            <person name="Thomas B.C."/>
            <person name="Morowitz M.J."/>
            <person name="Banfield J.F."/>
        </authorList>
    </citation>
    <scope>NUCLEOTIDE SEQUENCE [LARGE SCALE GENOMIC DNA]</scope>
    <source>
        <strain evidence="4">S2_005_001_R2_27</strain>
    </source>
</reference>
<dbReference type="GO" id="GO:0016853">
    <property type="term" value="F:isomerase activity"/>
    <property type="evidence" value="ECO:0007669"/>
    <property type="project" value="UniProtKB-KW"/>
</dbReference>
<sequence length="75" mass="7813">MPFINVKVPQRGLSRAQKESVVHGITAVMVDILGEAARPATLVLVEEVPDGGYGRGDEILIIPDSSTASPGTGVE</sequence>
<dbReference type="InterPro" id="IPR014347">
    <property type="entry name" value="Tautomerase/MIF_sf"/>
</dbReference>
<comment type="caution">
    <text evidence="4">The sequence shown here is derived from an EMBL/GenBank/DDBJ whole genome shotgun (WGS) entry which is preliminary data.</text>
</comment>
<dbReference type="Proteomes" id="UP000248887">
    <property type="component" value="Unassembled WGS sequence"/>
</dbReference>